<proteinExistence type="predicted"/>
<evidence type="ECO:0000313" key="1">
    <source>
        <dbReference type="EMBL" id="MDQ0285361.1"/>
    </source>
</evidence>
<dbReference type="NCBIfam" id="TIGR02892">
    <property type="entry name" value="spore_yabP"/>
    <property type="match status" value="1"/>
</dbReference>
<gene>
    <name evidence="1" type="ORF">J2Z49_000454</name>
</gene>
<dbReference type="Proteomes" id="UP001225644">
    <property type="component" value="Unassembled WGS sequence"/>
</dbReference>
<dbReference type="InterPro" id="IPR012504">
    <property type="entry name" value="Spore_YabP"/>
</dbReference>
<dbReference type="RefSeq" id="WP_052303802.1">
    <property type="nucleotide sequence ID" value="NZ_JAUSUX010000002.1"/>
</dbReference>
<name>A0ABU0AY00_9FIRM</name>
<dbReference type="PIRSF" id="PIRSF011576">
    <property type="entry name" value="YabP"/>
    <property type="match status" value="1"/>
</dbReference>
<keyword evidence="2" id="KW-1185">Reference proteome</keyword>
<sequence>MKVSSPGVRSVEGKHKVMLTDRKYLLVEGVRHVESFDENEITLDTTMGFLTLKGEGLHITQLDLQKGNLTAEGFFASFLFQEDKGRGRAKGKNVLKRLLK</sequence>
<dbReference type="EMBL" id="JAUSUX010000002">
    <property type="protein sequence ID" value="MDQ0285361.1"/>
    <property type="molecule type" value="Genomic_DNA"/>
</dbReference>
<dbReference type="Gene3D" id="2.60.40.2000">
    <property type="match status" value="1"/>
</dbReference>
<accession>A0ABU0AY00</accession>
<evidence type="ECO:0000313" key="2">
    <source>
        <dbReference type="Proteomes" id="UP001225644"/>
    </source>
</evidence>
<comment type="caution">
    <text evidence="1">The sequence shown here is derived from an EMBL/GenBank/DDBJ whole genome shotgun (WGS) entry which is preliminary data.</text>
</comment>
<dbReference type="Pfam" id="PF07873">
    <property type="entry name" value="YabP"/>
    <property type="match status" value="1"/>
</dbReference>
<organism evidence="1 2">
    <name type="scientific">Desulfofundulus luciae</name>
    <dbReference type="NCBI Taxonomy" id="74702"/>
    <lineage>
        <taxon>Bacteria</taxon>
        <taxon>Bacillati</taxon>
        <taxon>Bacillota</taxon>
        <taxon>Clostridia</taxon>
        <taxon>Eubacteriales</taxon>
        <taxon>Peptococcaceae</taxon>
        <taxon>Desulfofundulus</taxon>
    </lineage>
</organism>
<reference evidence="1 2" key="1">
    <citation type="submission" date="2023-07" db="EMBL/GenBank/DDBJ databases">
        <title>Genomic Encyclopedia of Type Strains, Phase IV (KMG-IV): sequencing the most valuable type-strain genomes for metagenomic binning, comparative biology and taxonomic classification.</title>
        <authorList>
            <person name="Goeker M."/>
        </authorList>
    </citation>
    <scope>NUCLEOTIDE SEQUENCE [LARGE SCALE GENOMIC DNA]</scope>
    <source>
        <strain evidence="1 2">DSM 12396</strain>
    </source>
</reference>
<dbReference type="InterPro" id="IPR022476">
    <property type="entry name" value="Spore_YabP/YqfC"/>
</dbReference>
<protein>
    <submittedName>
        <fullName evidence="1">Sporulation protein YabP</fullName>
    </submittedName>
</protein>
<dbReference type="InterPro" id="IPR038705">
    <property type="entry name" value="YabP_sf"/>
</dbReference>